<dbReference type="PROSITE" id="PS00108">
    <property type="entry name" value="PROTEIN_KINASE_ST"/>
    <property type="match status" value="1"/>
</dbReference>
<dbReference type="InterPro" id="IPR017441">
    <property type="entry name" value="Protein_kinase_ATP_BS"/>
</dbReference>
<evidence type="ECO:0000256" key="11">
    <source>
        <dbReference type="ARBA" id="ARBA00024334"/>
    </source>
</evidence>
<dbReference type="FunFam" id="1.10.510.10:FF:000668">
    <property type="entry name" value="Phosphoenolpyruvate carboxylase kinase"/>
    <property type="match status" value="1"/>
</dbReference>
<dbReference type="InterPro" id="IPR011009">
    <property type="entry name" value="Kinase-like_dom_sf"/>
</dbReference>
<proteinExistence type="inferred from homology"/>
<keyword evidence="5" id="KW-0479">Metal-binding</keyword>
<evidence type="ECO:0000256" key="13">
    <source>
        <dbReference type="ARBA" id="ARBA00048679"/>
    </source>
</evidence>
<keyword evidence="9" id="KW-0106">Calcium</keyword>
<reference evidence="17" key="1">
    <citation type="submission" date="2013-09" db="EMBL/GenBank/DDBJ databases">
        <title>Corchorus olitorius genome sequencing.</title>
        <authorList>
            <person name="Alam M."/>
            <person name="Haque M.S."/>
            <person name="Islam M.S."/>
            <person name="Emdad E.M."/>
            <person name="Islam M.M."/>
            <person name="Ahmed B."/>
            <person name="Halim A."/>
            <person name="Hossen Q.M.M."/>
            <person name="Hossain M.Z."/>
            <person name="Ahmed R."/>
            <person name="Khan M.M."/>
            <person name="Islam R."/>
            <person name="Rashid M.M."/>
            <person name="Khan S.A."/>
            <person name="Rahman M.S."/>
            <person name="Alam M."/>
            <person name="Yahiya A.S."/>
            <person name="Khan M.S."/>
            <person name="Azam M.S."/>
            <person name="Haque T."/>
            <person name="Lashkar M.Z.H."/>
            <person name="Akhand A.I."/>
            <person name="Morshed G."/>
            <person name="Roy S."/>
            <person name="Uddin K.S."/>
            <person name="Rabeya T."/>
            <person name="Hossain A.S."/>
            <person name="Chowdhury A."/>
            <person name="Snigdha A.R."/>
            <person name="Mortoza M.S."/>
            <person name="Matin S.A."/>
            <person name="Hoque S.M.E."/>
            <person name="Islam M.K."/>
            <person name="Roy D.K."/>
            <person name="Haider R."/>
            <person name="Moosa M.M."/>
            <person name="Elias S.M."/>
            <person name="Hasan A.M."/>
            <person name="Jahan S."/>
            <person name="Shafiuddin M."/>
            <person name="Mahmood N."/>
            <person name="Shommy N.S."/>
        </authorList>
    </citation>
    <scope>NUCLEOTIDE SEQUENCE [LARGE SCALE GENOMIC DNA]</scope>
    <source>
        <strain evidence="17">cv. O-4</strain>
    </source>
</reference>
<keyword evidence="17" id="KW-1185">Reference proteome</keyword>
<evidence type="ECO:0000256" key="3">
    <source>
        <dbReference type="ARBA" id="ARBA00022553"/>
    </source>
</evidence>
<name>A0A1R3JT58_9ROSI</name>
<evidence type="ECO:0000256" key="5">
    <source>
        <dbReference type="ARBA" id="ARBA00022723"/>
    </source>
</evidence>
<evidence type="ECO:0000256" key="4">
    <source>
        <dbReference type="ARBA" id="ARBA00022679"/>
    </source>
</evidence>
<dbReference type="EMBL" id="AWUE01015402">
    <property type="protein sequence ID" value="OMO97931.1"/>
    <property type="molecule type" value="Genomic_DNA"/>
</dbReference>
<keyword evidence="6" id="KW-0677">Repeat</keyword>
<feature type="domain" description="Protein kinase" evidence="15">
    <location>
        <begin position="42"/>
        <end position="300"/>
    </location>
</feature>
<keyword evidence="8" id="KW-0418">Kinase</keyword>
<evidence type="ECO:0000256" key="6">
    <source>
        <dbReference type="ARBA" id="ARBA00022737"/>
    </source>
</evidence>
<comment type="catalytic activity">
    <reaction evidence="13">
        <text>L-seryl-[protein] + ATP = O-phospho-L-seryl-[protein] + ADP + H(+)</text>
        <dbReference type="Rhea" id="RHEA:17989"/>
        <dbReference type="Rhea" id="RHEA-COMP:9863"/>
        <dbReference type="Rhea" id="RHEA-COMP:11604"/>
        <dbReference type="ChEBI" id="CHEBI:15378"/>
        <dbReference type="ChEBI" id="CHEBI:29999"/>
        <dbReference type="ChEBI" id="CHEBI:30616"/>
        <dbReference type="ChEBI" id="CHEBI:83421"/>
        <dbReference type="ChEBI" id="CHEBI:456216"/>
        <dbReference type="EC" id="2.7.11.1"/>
    </reaction>
</comment>
<dbReference type="STRING" id="93759.A0A1R3JT58"/>
<keyword evidence="10 14" id="KW-0067">ATP-binding</keyword>
<gene>
    <name evidence="16" type="ORF">COLO4_14250</name>
</gene>
<keyword evidence="7 14" id="KW-0547">Nucleotide-binding</keyword>
<evidence type="ECO:0000256" key="9">
    <source>
        <dbReference type="ARBA" id="ARBA00022837"/>
    </source>
</evidence>
<dbReference type="PROSITE" id="PS50011">
    <property type="entry name" value="PROTEIN_KINASE_DOM"/>
    <property type="match status" value="1"/>
</dbReference>
<feature type="binding site" evidence="14">
    <location>
        <position position="71"/>
    </location>
    <ligand>
        <name>ATP</name>
        <dbReference type="ChEBI" id="CHEBI:30616"/>
    </ligand>
</feature>
<evidence type="ECO:0000256" key="12">
    <source>
        <dbReference type="ARBA" id="ARBA00047899"/>
    </source>
</evidence>
<keyword evidence="2" id="KW-0723">Serine/threonine-protein kinase</keyword>
<protein>
    <recommendedName>
        <fullName evidence="1">non-specific serine/threonine protein kinase</fullName>
        <ecNumber evidence="1">2.7.11.1</ecNumber>
    </recommendedName>
</protein>
<evidence type="ECO:0000313" key="17">
    <source>
        <dbReference type="Proteomes" id="UP000187203"/>
    </source>
</evidence>
<dbReference type="PROSITE" id="PS00107">
    <property type="entry name" value="PROTEIN_KINASE_ATP"/>
    <property type="match status" value="1"/>
</dbReference>
<evidence type="ECO:0000256" key="14">
    <source>
        <dbReference type="PROSITE-ProRule" id="PRU10141"/>
    </source>
</evidence>
<dbReference type="PANTHER" id="PTHR35320:SF1">
    <property type="entry name" value="ATP-DEPENDENT CLP PROTEASE ATP-BINDING SUBUNIT"/>
    <property type="match status" value="1"/>
</dbReference>
<dbReference type="EC" id="2.7.11.1" evidence="1"/>
<organism evidence="16 17">
    <name type="scientific">Corchorus olitorius</name>
    <dbReference type="NCBI Taxonomy" id="93759"/>
    <lineage>
        <taxon>Eukaryota</taxon>
        <taxon>Viridiplantae</taxon>
        <taxon>Streptophyta</taxon>
        <taxon>Embryophyta</taxon>
        <taxon>Tracheophyta</taxon>
        <taxon>Spermatophyta</taxon>
        <taxon>Magnoliopsida</taxon>
        <taxon>eudicotyledons</taxon>
        <taxon>Gunneridae</taxon>
        <taxon>Pentapetalae</taxon>
        <taxon>rosids</taxon>
        <taxon>malvids</taxon>
        <taxon>Malvales</taxon>
        <taxon>Malvaceae</taxon>
        <taxon>Grewioideae</taxon>
        <taxon>Apeibeae</taxon>
        <taxon>Corchorus</taxon>
    </lineage>
</organism>
<dbReference type="Pfam" id="PF00069">
    <property type="entry name" value="Pkinase"/>
    <property type="match status" value="1"/>
</dbReference>
<evidence type="ECO:0000259" key="15">
    <source>
        <dbReference type="PROSITE" id="PS50011"/>
    </source>
</evidence>
<dbReference type="GO" id="GO:0004674">
    <property type="term" value="F:protein serine/threonine kinase activity"/>
    <property type="evidence" value="ECO:0007669"/>
    <property type="project" value="UniProtKB-KW"/>
</dbReference>
<dbReference type="Proteomes" id="UP000187203">
    <property type="component" value="Unassembled WGS sequence"/>
</dbReference>
<comment type="caution">
    <text evidence="16">The sequence shown here is derived from an EMBL/GenBank/DDBJ whole genome shotgun (WGS) entry which is preliminary data.</text>
</comment>
<dbReference type="Gene3D" id="1.10.510.10">
    <property type="entry name" value="Transferase(Phosphotransferase) domain 1"/>
    <property type="match status" value="1"/>
</dbReference>
<dbReference type="FunFam" id="3.30.200.20:FF:000004">
    <property type="entry name" value="Calcium-dependent protein kinase 1"/>
    <property type="match status" value="1"/>
</dbReference>
<evidence type="ECO:0000256" key="8">
    <source>
        <dbReference type="ARBA" id="ARBA00022777"/>
    </source>
</evidence>
<keyword evidence="4" id="KW-0808">Transferase</keyword>
<dbReference type="PANTHER" id="PTHR35320">
    <property type="entry name" value="ATP-DEPENDENT CLP PROTEASE ATP-BINDING SUBUNIT"/>
    <property type="match status" value="1"/>
</dbReference>
<dbReference type="Gene3D" id="3.30.200.20">
    <property type="entry name" value="Phosphorylase Kinase, domain 1"/>
    <property type="match status" value="1"/>
</dbReference>
<dbReference type="CDD" id="cd05117">
    <property type="entry name" value="STKc_CAMK"/>
    <property type="match status" value="1"/>
</dbReference>
<dbReference type="GO" id="GO:0046872">
    <property type="term" value="F:metal ion binding"/>
    <property type="evidence" value="ECO:0007669"/>
    <property type="project" value="UniProtKB-KW"/>
</dbReference>
<comment type="catalytic activity">
    <reaction evidence="12">
        <text>L-threonyl-[protein] + ATP = O-phospho-L-threonyl-[protein] + ADP + H(+)</text>
        <dbReference type="Rhea" id="RHEA:46608"/>
        <dbReference type="Rhea" id="RHEA-COMP:11060"/>
        <dbReference type="Rhea" id="RHEA-COMP:11605"/>
        <dbReference type="ChEBI" id="CHEBI:15378"/>
        <dbReference type="ChEBI" id="CHEBI:30013"/>
        <dbReference type="ChEBI" id="CHEBI:30616"/>
        <dbReference type="ChEBI" id="CHEBI:61977"/>
        <dbReference type="ChEBI" id="CHEBI:456216"/>
        <dbReference type="EC" id="2.7.11.1"/>
    </reaction>
</comment>
<comment type="similarity">
    <text evidence="11">Belongs to the protein kinase superfamily. Ser/Thr protein kinase family. CDPK subfamily.</text>
</comment>
<evidence type="ECO:0000256" key="2">
    <source>
        <dbReference type="ARBA" id="ARBA00022527"/>
    </source>
</evidence>
<evidence type="ECO:0000256" key="10">
    <source>
        <dbReference type="ARBA" id="ARBA00022840"/>
    </source>
</evidence>
<keyword evidence="3" id="KW-0597">Phosphoprotein</keyword>
<dbReference type="SMART" id="SM00220">
    <property type="entry name" value="S_TKc"/>
    <property type="match status" value="1"/>
</dbReference>
<accession>A0A1R3JT58</accession>
<dbReference type="InterPro" id="IPR000719">
    <property type="entry name" value="Prot_kinase_dom"/>
</dbReference>
<evidence type="ECO:0000313" key="16">
    <source>
        <dbReference type="EMBL" id="OMO97931.1"/>
    </source>
</evidence>
<dbReference type="GO" id="GO:0005524">
    <property type="term" value="F:ATP binding"/>
    <property type="evidence" value="ECO:0007669"/>
    <property type="project" value="UniProtKB-UniRule"/>
</dbReference>
<dbReference type="OrthoDB" id="40902at2759"/>
<dbReference type="SUPFAM" id="SSF56112">
    <property type="entry name" value="Protein kinase-like (PK-like)"/>
    <property type="match status" value="1"/>
</dbReference>
<evidence type="ECO:0000256" key="7">
    <source>
        <dbReference type="ARBA" id="ARBA00022741"/>
    </source>
</evidence>
<dbReference type="AlphaFoldDB" id="A0A1R3JT58"/>
<sequence>MAVAKSNSFTETSKQPCNCYKLASLSETILETDQTANLKDRYSLGEQLGWGQFGVIRLCSDKITSEVLACKSISKDRLVTSDDARSVKLEIEIMTKLSGHPNVVDLKAVYEDEDYVHLVMELCAGGELFHRLEKYGRFPETEARVLFRHLMQVVLYCHEIGVVHRDLKPENILLATKASSSPIKLADFGLATYIEPGQCLHGTVGSPFYIAPEVLTGGYNQAADVWSAGVILYILLTGTPPFWGKTKSRIFDAVRAADLQFPSDPWNRISDSAKNLVRGMLNTDPCQRLTALQVLDHIWMKYDECCHEQSSELIYESCGEWEFGSGSFSLSRDQDISFGAGSPIICDVQTPTATCRTSFSSFLVEPSTPCLASGGFSFCSANSDTLEFSSPIPSMPSFAFFGDSSLVEKENFRQDFTTDITGMETIHADAGFDKLIVLPDSSPCCGPEAREMENKTAEFRRTGGSSGSRMLAFHSKRNRTIGHIARKPGFRTKIIAFSSYAPNKGEAVSTTKSIETQQPKTDVLTVSFKTLGACKLGISRYPDFEYNAQGGTGTGTGSKTKAGNEISVNFDIKTLYIPPLSSATTKFLGLPLPPLLKIDIVPQLFQGNINQESGKVDLEFLANFCFSVGSIYRAPPLLVKTVLTSEESKGKIRSGRGERLDGEGNCKLVGVATVDPIDDFFMNTFLSLPTECLAKLNAVITVSDSA</sequence>
<evidence type="ECO:0000256" key="1">
    <source>
        <dbReference type="ARBA" id="ARBA00012513"/>
    </source>
</evidence>
<dbReference type="InterPro" id="IPR008271">
    <property type="entry name" value="Ser/Thr_kinase_AS"/>
</dbReference>